<reference evidence="2" key="1">
    <citation type="submission" date="2020-03" db="EMBL/GenBank/DDBJ databases">
        <title>The deep terrestrial virosphere.</title>
        <authorList>
            <person name="Holmfeldt K."/>
            <person name="Nilsson E."/>
            <person name="Simone D."/>
            <person name="Lopez-Fernandez M."/>
            <person name="Wu X."/>
            <person name="de Brujin I."/>
            <person name="Lundin D."/>
            <person name="Andersson A."/>
            <person name="Bertilsson S."/>
            <person name="Dopson M."/>
        </authorList>
    </citation>
    <scope>NUCLEOTIDE SEQUENCE</scope>
    <source>
        <strain evidence="2">MM171A00097</strain>
        <strain evidence="3">MM171B00585</strain>
    </source>
</reference>
<feature type="region of interest" description="Disordered" evidence="1">
    <location>
        <begin position="30"/>
        <end position="52"/>
    </location>
</feature>
<name>A0A6H1Z853_9ZZZZ</name>
<dbReference type="EMBL" id="MT143856">
    <property type="protein sequence ID" value="QJB03697.1"/>
    <property type="molecule type" value="Genomic_DNA"/>
</dbReference>
<evidence type="ECO:0000256" key="1">
    <source>
        <dbReference type="SAM" id="MobiDB-lite"/>
    </source>
</evidence>
<evidence type="ECO:0000313" key="2">
    <source>
        <dbReference type="EMBL" id="QJA43380.1"/>
    </source>
</evidence>
<organism evidence="2">
    <name type="scientific">viral metagenome</name>
    <dbReference type="NCBI Taxonomy" id="1070528"/>
    <lineage>
        <taxon>unclassified sequences</taxon>
        <taxon>metagenomes</taxon>
        <taxon>organismal metagenomes</taxon>
    </lineage>
</organism>
<feature type="compositionally biased region" description="Basic residues" evidence="1">
    <location>
        <begin position="33"/>
        <end position="42"/>
    </location>
</feature>
<accession>A0A6H1Z853</accession>
<sequence length="240" mass="27713">MTTLIDRQVAETKARGQRLKQSLPAYMLAGGKAHQRTTRPTRRSGSDSEARDRIEATYDGLEGDWRDWLDVSRRYERKIPRQDRLDFRHTLILRLATMRQRTGKVLDVRQANRVASYCVADYYYSEAKLHRSLDCKHCPTTRRTHCASHNLYSECPKIRDVISLDAEYTDNNGNTITLADTIADDEAIDLDLWIDAYTWLSGCPVRAVDIAYKLLAGLKLSGADRKYLCKIRKREQKPLF</sequence>
<evidence type="ECO:0000313" key="3">
    <source>
        <dbReference type="EMBL" id="QJB03697.1"/>
    </source>
</evidence>
<dbReference type="EMBL" id="MT143710">
    <property type="protein sequence ID" value="QJA43380.1"/>
    <property type="molecule type" value="Genomic_DNA"/>
</dbReference>
<dbReference type="AlphaFoldDB" id="A0A6H1Z853"/>
<gene>
    <name evidence="2" type="ORF">MM171A00097_0027</name>
    <name evidence="3" type="ORF">MM171B00585_0025</name>
</gene>
<proteinExistence type="predicted"/>
<protein>
    <submittedName>
        <fullName evidence="2">Uncharacterized protein</fullName>
    </submittedName>
</protein>